<evidence type="ECO:0000313" key="9">
    <source>
        <dbReference type="EMBL" id="KAA0977316.1"/>
    </source>
</evidence>
<dbReference type="SUPFAM" id="SSF161098">
    <property type="entry name" value="MetI-like"/>
    <property type="match status" value="1"/>
</dbReference>
<name>A0A5B0EF87_9MICC</name>
<evidence type="ECO:0000256" key="1">
    <source>
        <dbReference type="ARBA" id="ARBA00004651"/>
    </source>
</evidence>
<feature type="transmembrane region" description="Helical" evidence="7">
    <location>
        <begin position="275"/>
        <end position="298"/>
    </location>
</feature>
<protein>
    <submittedName>
        <fullName evidence="9">ABC transporter permease</fullName>
    </submittedName>
</protein>
<evidence type="ECO:0000256" key="4">
    <source>
        <dbReference type="ARBA" id="ARBA00022692"/>
    </source>
</evidence>
<keyword evidence="6 7" id="KW-0472">Membrane</keyword>
<sequence>MAAYIARRIGQALLVIWLAYTLVFLAVQLLPNDPVTIFLSADAAADPATIAAMKAQYGYDQPLLVQYFSQLAGLFTGDFGYSLASGQLVAERIGAVVGSTLVLASSAFVTAVLFAVLLVAAATLARHAWLKRLIINLPPLFAAVPVFWLGLVLLQVLSIQLGVMSLFPDGSFASIAVPVLVLAIHVSAPIAQVLLKSVDNVYTQPFVDVLRAKGASPSWIFFRHVLKNAAAPAMTISGITVGTLLAGSVITETVFARAGLGQVVLQAVTAQDVALVQGLVLLTATAFVVVNLAVDLLYPLLDPRILKSGTHGAPRALVA</sequence>
<dbReference type="InterPro" id="IPR035906">
    <property type="entry name" value="MetI-like_sf"/>
</dbReference>
<gene>
    <name evidence="9" type="ORF">FQ154_08375</name>
</gene>
<feature type="transmembrane region" description="Helical" evidence="7">
    <location>
        <begin position="171"/>
        <end position="195"/>
    </location>
</feature>
<feature type="transmembrane region" description="Helical" evidence="7">
    <location>
        <begin position="233"/>
        <end position="255"/>
    </location>
</feature>
<dbReference type="OrthoDB" id="9778910at2"/>
<dbReference type="PANTHER" id="PTHR43163:SF6">
    <property type="entry name" value="DIPEPTIDE TRANSPORT SYSTEM PERMEASE PROTEIN DPPB-RELATED"/>
    <property type="match status" value="1"/>
</dbReference>
<dbReference type="GO" id="GO:0055085">
    <property type="term" value="P:transmembrane transport"/>
    <property type="evidence" value="ECO:0007669"/>
    <property type="project" value="InterPro"/>
</dbReference>
<comment type="caution">
    <text evidence="9">The sequence shown here is derived from an EMBL/GenBank/DDBJ whole genome shotgun (WGS) entry which is preliminary data.</text>
</comment>
<keyword evidence="2 7" id="KW-0813">Transport</keyword>
<evidence type="ECO:0000256" key="2">
    <source>
        <dbReference type="ARBA" id="ARBA00022448"/>
    </source>
</evidence>
<feature type="transmembrane region" description="Helical" evidence="7">
    <location>
        <begin position="12"/>
        <end position="30"/>
    </location>
</feature>
<keyword evidence="5 7" id="KW-1133">Transmembrane helix</keyword>
<evidence type="ECO:0000259" key="8">
    <source>
        <dbReference type="PROSITE" id="PS50928"/>
    </source>
</evidence>
<dbReference type="InterPro" id="IPR045621">
    <property type="entry name" value="BPD_transp_1_N"/>
</dbReference>
<evidence type="ECO:0000256" key="3">
    <source>
        <dbReference type="ARBA" id="ARBA00022475"/>
    </source>
</evidence>
<dbReference type="GO" id="GO:0005886">
    <property type="term" value="C:plasma membrane"/>
    <property type="evidence" value="ECO:0007669"/>
    <property type="project" value="UniProtKB-SubCell"/>
</dbReference>
<dbReference type="InterPro" id="IPR000515">
    <property type="entry name" value="MetI-like"/>
</dbReference>
<dbReference type="RefSeq" id="WP_149619362.1">
    <property type="nucleotide sequence ID" value="NZ_JBITUG010000003.1"/>
</dbReference>
<feature type="domain" description="ABC transmembrane type-1" evidence="8">
    <location>
        <begin position="97"/>
        <end position="298"/>
    </location>
</feature>
<organism evidence="9 10">
    <name type="scientific">Paeniglutamicibacter gangotriensis</name>
    <dbReference type="NCBI Taxonomy" id="254787"/>
    <lineage>
        <taxon>Bacteria</taxon>
        <taxon>Bacillati</taxon>
        <taxon>Actinomycetota</taxon>
        <taxon>Actinomycetes</taxon>
        <taxon>Micrococcales</taxon>
        <taxon>Micrococcaceae</taxon>
        <taxon>Paeniglutamicibacter</taxon>
    </lineage>
</organism>
<accession>A0A5B0EF87</accession>
<dbReference type="EMBL" id="VOBL01000007">
    <property type="protein sequence ID" value="KAA0977316.1"/>
    <property type="molecule type" value="Genomic_DNA"/>
</dbReference>
<comment type="subcellular location">
    <subcellularLocation>
        <location evidence="1 7">Cell membrane</location>
        <topology evidence="1 7">Multi-pass membrane protein</topology>
    </subcellularLocation>
</comment>
<dbReference type="Proteomes" id="UP000323856">
    <property type="component" value="Unassembled WGS sequence"/>
</dbReference>
<dbReference type="AlphaFoldDB" id="A0A5B0EF87"/>
<evidence type="ECO:0000256" key="7">
    <source>
        <dbReference type="RuleBase" id="RU363032"/>
    </source>
</evidence>
<feature type="transmembrane region" description="Helical" evidence="7">
    <location>
        <begin position="137"/>
        <end position="159"/>
    </location>
</feature>
<keyword evidence="4 7" id="KW-0812">Transmembrane</keyword>
<dbReference type="CDD" id="cd06261">
    <property type="entry name" value="TM_PBP2"/>
    <property type="match status" value="1"/>
</dbReference>
<feature type="transmembrane region" description="Helical" evidence="7">
    <location>
        <begin position="101"/>
        <end position="125"/>
    </location>
</feature>
<keyword evidence="3" id="KW-1003">Cell membrane</keyword>
<evidence type="ECO:0000256" key="5">
    <source>
        <dbReference type="ARBA" id="ARBA00022989"/>
    </source>
</evidence>
<comment type="similarity">
    <text evidence="7">Belongs to the binding-protein-dependent transport system permease family.</text>
</comment>
<dbReference type="PANTHER" id="PTHR43163">
    <property type="entry name" value="DIPEPTIDE TRANSPORT SYSTEM PERMEASE PROTEIN DPPB-RELATED"/>
    <property type="match status" value="1"/>
</dbReference>
<reference evidence="9 10" key="1">
    <citation type="submission" date="2019-07" db="EMBL/GenBank/DDBJ databases">
        <title>Analysis of the biochemical properties, biological activity and biotechnological potential of siderophores and biosurfactants produced by Antarctic psychrotolerant bacteria.</title>
        <authorList>
            <person name="Styczynski M."/>
            <person name="Krucon T."/>
            <person name="Decewicz P."/>
            <person name="Dziewit L."/>
        </authorList>
    </citation>
    <scope>NUCLEOTIDE SEQUENCE [LARGE SCALE GENOMIC DNA]</scope>
    <source>
        <strain evidence="9 10">ANT_H27</strain>
    </source>
</reference>
<evidence type="ECO:0000313" key="10">
    <source>
        <dbReference type="Proteomes" id="UP000323856"/>
    </source>
</evidence>
<proteinExistence type="inferred from homology"/>
<dbReference type="Pfam" id="PF19300">
    <property type="entry name" value="BPD_transp_1_N"/>
    <property type="match status" value="1"/>
</dbReference>
<evidence type="ECO:0000256" key="6">
    <source>
        <dbReference type="ARBA" id="ARBA00023136"/>
    </source>
</evidence>
<dbReference type="Gene3D" id="1.10.3720.10">
    <property type="entry name" value="MetI-like"/>
    <property type="match status" value="1"/>
</dbReference>
<dbReference type="PROSITE" id="PS50928">
    <property type="entry name" value="ABC_TM1"/>
    <property type="match status" value="1"/>
</dbReference>
<dbReference type="Pfam" id="PF00528">
    <property type="entry name" value="BPD_transp_1"/>
    <property type="match status" value="1"/>
</dbReference>